<proteinExistence type="predicted"/>
<dbReference type="EMBL" id="BK032605">
    <property type="protein sequence ID" value="DAF50885.1"/>
    <property type="molecule type" value="Genomic_DNA"/>
</dbReference>
<protein>
    <submittedName>
        <fullName evidence="1">Uncharacterized protein</fullName>
    </submittedName>
</protein>
<organism evidence="1">
    <name type="scientific">Siphoviridae sp. ctr0I1</name>
    <dbReference type="NCBI Taxonomy" id="2827952"/>
    <lineage>
        <taxon>Viruses</taxon>
        <taxon>Duplodnaviria</taxon>
        <taxon>Heunggongvirae</taxon>
        <taxon>Uroviricota</taxon>
        <taxon>Caudoviricetes</taxon>
    </lineage>
</organism>
<reference evidence="1" key="1">
    <citation type="journal article" date="2021" name="Proc. Natl. Acad. Sci. U.S.A.">
        <title>A Catalog of Tens of Thousands of Viruses from Human Metagenomes Reveals Hidden Associations with Chronic Diseases.</title>
        <authorList>
            <person name="Tisza M.J."/>
            <person name="Buck C.B."/>
        </authorList>
    </citation>
    <scope>NUCLEOTIDE SEQUENCE</scope>
    <source>
        <strain evidence="1">Ctr0I1</strain>
    </source>
</reference>
<accession>A0A8S5SIN7</accession>
<evidence type="ECO:0000313" key="1">
    <source>
        <dbReference type="EMBL" id="DAF50885.1"/>
    </source>
</evidence>
<sequence length="117" mass="12880">MTISEAIASEIQPFSTSDETLEKMFIDAADKFSITASVANEYSVAVKKPVAYAAMRILYKMNPLSSENVGGISQSYKNDKNLIDKMIKSIAKDAGLDADLVIDSTSDDYWVQSVKVW</sequence>
<name>A0A8S5SIN7_9CAUD</name>